<feature type="compositionally biased region" description="Low complexity" evidence="5">
    <location>
        <begin position="110"/>
        <end position="128"/>
    </location>
</feature>
<dbReference type="OrthoDB" id="9933839at2"/>
<dbReference type="HOGENOM" id="CLU_791541_0_0_0"/>
<evidence type="ECO:0000256" key="1">
    <source>
        <dbReference type="ARBA" id="ARBA00004167"/>
    </source>
</evidence>
<evidence type="ECO:0000256" key="5">
    <source>
        <dbReference type="SAM" id="MobiDB-lite"/>
    </source>
</evidence>
<dbReference type="NCBIfam" id="TIGR01352">
    <property type="entry name" value="tonB_Cterm"/>
    <property type="match status" value="1"/>
</dbReference>
<accession>G2LFQ7</accession>
<evidence type="ECO:0000313" key="8">
    <source>
        <dbReference type="Proteomes" id="UP000006791"/>
    </source>
</evidence>
<organism evidence="7 8">
    <name type="scientific">Chloracidobacterium thermophilum (strain B)</name>
    <dbReference type="NCBI Taxonomy" id="981222"/>
    <lineage>
        <taxon>Bacteria</taxon>
        <taxon>Pseudomonadati</taxon>
        <taxon>Acidobacteriota</taxon>
        <taxon>Terriglobia</taxon>
        <taxon>Terriglobales</taxon>
        <taxon>Acidobacteriaceae</taxon>
        <taxon>Chloracidobacterium</taxon>
    </lineage>
</organism>
<protein>
    <submittedName>
        <fullName evidence="7">Uncharacterized protein</fullName>
    </submittedName>
</protein>
<keyword evidence="4 6" id="KW-0472">Membrane</keyword>
<dbReference type="GO" id="GO:0016020">
    <property type="term" value="C:membrane"/>
    <property type="evidence" value="ECO:0007669"/>
    <property type="project" value="UniProtKB-SubCell"/>
</dbReference>
<name>G2LFQ7_CHLTF</name>
<feature type="compositionally biased region" description="Basic and acidic residues" evidence="5">
    <location>
        <begin position="132"/>
        <end position="174"/>
    </location>
</feature>
<dbReference type="SUPFAM" id="SSF74653">
    <property type="entry name" value="TolA/TonB C-terminal domain"/>
    <property type="match status" value="1"/>
</dbReference>
<dbReference type="RefSeq" id="WP_014099439.1">
    <property type="nucleotide sequence ID" value="NC_016024.1"/>
</dbReference>
<dbReference type="InterPro" id="IPR006260">
    <property type="entry name" value="TonB/TolA_C"/>
</dbReference>
<sequence>MNDERPASPASDEPAPAVPSPKAYILRGFIYATPHTLDFEGEPSWWVRHGFRLGLMLALLLHFSFLGYLAYRTFIAPFEVEVVEREYDVDWITLTDPRYKPLPNPESWVAPPADQPAKPDAQARAAALARRKREEEEARRRAEAERQRREAEREAEARRAAERENRERPADEPAKPGGPPSFGKVDIGPIKAIVTKLYSLSETGQLDIENQNFSITLAFRVEPSGRLSGIRIVKSSGIDEVDEAALNIAQAVSASQALGPLHILTSTTLTLDVGPQFTTLRIAGFAASPLEASGLQNLITAGLLLVPRRGDTAAFLNNTKIKAEGKRLTATVQMTRSQVNALLKQNFKRG</sequence>
<evidence type="ECO:0000256" key="6">
    <source>
        <dbReference type="SAM" id="Phobius"/>
    </source>
</evidence>
<dbReference type="Proteomes" id="UP000006791">
    <property type="component" value="Chromosome 1"/>
</dbReference>
<keyword evidence="8" id="KW-1185">Reference proteome</keyword>
<keyword evidence="2 6" id="KW-0812">Transmembrane</keyword>
<dbReference type="AlphaFoldDB" id="G2LFQ7"/>
<proteinExistence type="predicted"/>
<feature type="region of interest" description="Disordered" evidence="5">
    <location>
        <begin position="102"/>
        <end position="185"/>
    </location>
</feature>
<evidence type="ECO:0000256" key="3">
    <source>
        <dbReference type="ARBA" id="ARBA00022989"/>
    </source>
</evidence>
<reference evidence="7 8" key="1">
    <citation type="journal article" date="2012" name="Environ. Microbiol.">
        <title>Complete genome of Candidatus Chloracidobacterium thermophilum, a chlorophyll-based photoheterotroph belonging to the phylum Acidobacteria.</title>
        <authorList>
            <person name="Garcia Costas A.M."/>
            <person name="Liu Z."/>
            <person name="Tomsho L.P."/>
            <person name="Schuster S.C."/>
            <person name="Ward D.M."/>
            <person name="Bryant D.A."/>
        </authorList>
    </citation>
    <scope>NUCLEOTIDE SEQUENCE [LARGE SCALE GENOMIC DNA]</scope>
    <source>
        <strain evidence="7 8">B</strain>
    </source>
</reference>
<keyword evidence="3 6" id="KW-1133">Transmembrane helix</keyword>
<feature type="transmembrane region" description="Helical" evidence="6">
    <location>
        <begin position="53"/>
        <end position="71"/>
    </location>
</feature>
<dbReference type="KEGG" id="ctm:Cabther_A0944"/>
<comment type="subcellular location">
    <subcellularLocation>
        <location evidence="1">Membrane</location>
        <topology evidence="1">Single-pass membrane protein</topology>
    </subcellularLocation>
</comment>
<evidence type="ECO:0000313" key="7">
    <source>
        <dbReference type="EMBL" id="AEP11701.1"/>
    </source>
</evidence>
<dbReference type="EMBL" id="CP002514">
    <property type="protein sequence ID" value="AEP11701.1"/>
    <property type="molecule type" value="Genomic_DNA"/>
</dbReference>
<dbReference type="Gene3D" id="3.30.1150.10">
    <property type="match status" value="1"/>
</dbReference>
<evidence type="ECO:0000256" key="2">
    <source>
        <dbReference type="ARBA" id="ARBA00022692"/>
    </source>
</evidence>
<evidence type="ECO:0000256" key="4">
    <source>
        <dbReference type="ARBA" id="ARBA00023136"/>
    </source>
</evidence>
<gene>
    <name evidence="7" type="ordered locus">Cabther_A0944</name>
</gene>